<dbReference type="AlphaFoldDB" id="A0AAX6GSS0"/>
<evidence type="ECO:0000313" key="4">
    <source>
        <dbReference type="Proteomes" id="UP001140949"/>
    </source>
</evidence>
<name>A0AAX6GSS0_IRIPA</name>
<evidence type="ECO:0000313" key="3">
    <source>
        <dbReference type="EMBL" id="KAJ6831850.1"/>
    </source>
</evidence>
<keyword evidence="4" id="KW-1185">Reference proteome</keyword>
<feature type="chain" id="PRO_5043780406" evidence="2">
    <location>
        <begin position="31"/>
        <end position="200"/>
    </location>
</feature>
<feature type="region of interest" description="Disordered" evidence="1">
    <location>
        <begin position="167"/>
        <end position="200"/>
    </location>
</feature>
<gene>
    <name evidence="3" type="ORF">M6B38_346920</name>
</gene>
<reference evidence="3" key="1">
    <citation type="journal article" date="2023" name="GigaByte">
        <title>Genome assembly of the bearded iris, Iris pallida Lam.</title>
        <authorList>
            <person name="Bruccoleri R.E."/>
            <person name="Oakeley E.J."/>
            <person name="Faust A.M.E."/>
            <person name="Altorfer M."/>
            <person name="Dessus-Babus S."/>
            <person name="Burckhardt D."/>
            <person name="Oertli M."/>
            <person name="Naumann U."/>
            <person name="Petersen F."/>
            <person name="Wong J."/>
        </authorList>
    </citation>
    <scope>NUCLEOTIDE SEQUENCE</scope>
    <source>
        <strain evidence="3">GSM-AAB239-AS_SAM_17_03QT</strain>
    </source>
</reference>
<evidence type="ECO:0000256" key="2">
    <source>
        <dbReference type="SAM" id="SignalP"/>
    </source>
</evidence>
<protein>
    <submittedName>
        <fullName evidence="3">Basic proline-rich protein-like</fullName>
    </submittedName>
</protein>
<evidence type="ECO:0000256" key="1">
    <source>
        <dbReference type="SAM" id="MobiDB-lite"/>
    </source>
</evidence>
<comment type="caution">
    <text evidence="3">The sequence shown here is derived from an EMBL/GenBank/DDBJ whole genome shotgun (WGS) entry which is preliminary data.</text>
</comment>
<feature type="signal peptide" evidence="2">
    <location>
        <begin position="1"/>
        <end position="30"/>
    </location>
</feature>
<reference evidence="3" key="2">
    <citation type="submission" date="2023-04" db="EMBL/GenBank/DDBJ databases">
        <authorList>
            <person name="Bruccoleri R.E."/>
            <person name="Oakeley E.J."/>
            <person name="Faust A.-M."/>
            <person name="Dessus-Babus S."/>
            <person name="Altorfer M."/>
            <person name="Burckhardt D."/>
            <person name="Oertli M."/>
            <person name="Naumann U."/>
            <person name="Petersen F."/>
            <person name="Wong J."/>
        </authorList>
    </citation>
    <scope>NUCLEOTIDE SEQUENCE</scope>
    <source>
        <strain evidence="3">GSM-AAB239-AS_SAM_17_03QT</strain>
        <tissue evidence="3">Leaf</tissue>
    </source>
</reference>
<keyword evidence="2" id="KW-0732">Signal</keyword>
<accession>A0AAX6GSS0</accession>
<sequence length="200" mass="21798">MAAPHHGATTRRPNLLLATALLATHNPVKTQPPIIATISSSPDQQPVPPLTPLPPSWPVAAPVSTFSTAIQSSATKHTHQNPKINHTTLFTTTITTQEQELENPNLISRLRRVPDASSTSPAVDIHEHHPLPYERPPLLVPHRRLLSHLLTISRRCKPARIRTVTRSFRPPAVGAPESLRPTSMSSISARAGIPPSSPLW</sequence>
<dbReference type="Proteomes" id="UP001140949">
    <property type="component" value="Unassembled WGS sequence"/>
</dbReference>
<dbReference type="EMBL" id="JANAVB010016400">
    <property type="protein sequence ID" value="KAJ6831850.1"/>
    <property type="molecule type" value="Genomic_DNA"/>
</dbReference>
<proteinExistence type="predicted"/>
<organism evidence="3 4">
    <name type="scientific">Iris pallida</name>
    <name type="common">Sweet iris</name>
    <dbReference type="NCBI Taxonomy" id="29817"/>
    <lineage>
        <taxon>Eukaryota</taxon>
        <taxon>Viridiplantae</taxon>
        <taxon>Streptophyta</taxon>
        <taxon>Embryophyta</taxon>
        <taxon>Tracheophyta</taxon>
        <taxon>Spermatophyta</taxon>
        <taxon>Magnoliopsida</taxon>
        <taxon>Liliopsida</taxon>
        <taxon>Asparagales</taxon>
        <taxon>Iridaceae</taxon>
        <taxon>Iridoideae</taxon>
        <taxon>Irideae</taxon>
        <taxon>Iris</taxon>
    </lineage>
</organism>